<feature type="region of interest" description="Disordered" evidence="1">
    <location>
        <begin position="134"/>
        <end position="154"/>
    </location>
</feature>
<sequence length="154" mass="17171">MLDIYQKIVAELSVEPLAFDENGVCTFEIQRAAEEATAPFVVNIVAQPDEMALVLSVTTASDLPERLSRELFLRFGEHALAPLRHGYGVGIYPGTERVSFFSQIALGNYRPQQIRESLADLLEKAHEWEVSLSQEEQTPHVTKSEMGAGQNIRV</sequence>
<comment type="caution">
    <text evidence="2">The sequence shown here is derived from an EMBL/GenBank/DDBJ whole genome shotgun (WGS) entry which is preliminary data.</text>
</comment>
<evidence type="ECO:0000313" key="3">
    <source>
        <dbReference type="Proteomes" id="UP001168216"/>
    </source>
</evidence>
<evidence type="ECO:0000313" key="2">
    <source>
        <dbReference type="EMBL" id="MDM5140066.1"/>
    </source>
</evidence>
<protein>
    <submittedName>
        <fullName evidence="2">CesT family type III secretion system chaperone</fullName>
    </submittedName>
</protein>
<organism evidence="2 3">
    <name type="scientific">Aeromonas bestiarum</name>
    <dbReference type="NCBI Taxonomy" id="105751"/>
    <lineage>
        <taxon>Bacteria</taxon>
        <taxon>Pseudomonadati</taxon>
        <taxon>Pseudomonadota</taxon>
        <taxon>Gammaproteobacteria</taxon>
        <taxon>Aeromonadales</taxon>
        <taxon>Aeromonadaceae</taxon>
        <taxon>Aeromonas</taxon>
    </lineage>
</organism>
<reference evidence="2" key="1">
    <citation type="submission" date="2023-08" db="EMBL/GenBank/DDBJ databases">
        <title>WGS of Aeromonas isolates.</title>
        <authorList>
            <person name="Lee H."/>
        </authorList>
    </citation>
    <scope>NUCLEOTIDE SEQUENCE</scope>
    <source>
        <strain evidence="2">SL22</strain>
    </source>
</reference>
<dbReference type="GO" id="GO:0030254">
    <property type="term" value="P:protein secretion by the type III secretion system"/>
    <property type="evidence" value="ECO:0007669"/>
    <property type="project" value="InterPro"/>
</dbReference>
<dbReference type="Pfam" id="PF05932">
    <property type="entry name" value="CesT"/>
    <property type="match status" value="1"/>
</dbReference>
<dbReference type="EMBL" id="JAOPLV010000003">
    <property type="protein sequence ID" value="MDM5140066.1"/>
    <property type="molecule type" value="Genomic_DNA"/>
</dbReference>
<dbReference type="SUPFAM" id="SSF69635">
    <property type="entry name" value="Type III secretory system chaperone-like"/>
    <property type="match status" value="1"/>
</dbReference>
<accession>A0AAW7HX74</accession>
<proteinExistence type="predicted"/>
<dbReference type="Gene3D" id="3.30.1460.10">
    <property type="match status" value="1"/>
</dbReference>
<name>A0AAW7HX74_9GAMM</name>
<dbReference type="InterPro" id="IPR010261">
    <property type="entry name" value="Tir_chaperone"/>
</dbReference>
<evidence type="ECO:0000256" key="1">
    <source>
        <dbReference type="SAM" id="MobiDB-lite"/>
    </source>
</evidence>
<dbReference type="AlphaFoldDB" id="A0AAW7HX74"/>
<dbReference type="Proteomes" id="UP001168216">
    <property type="component" value="Unassembled WGS sequence"/>
</dbReference>
<dbReference type="RefSeq" id="WP_290021811.1">
    <property type="nucleotide sequence ID" value="NZ_JAOPLV010000003.1"/>
</dbReference>
<gene>
    <name evidence="2" type="ORF">OB959_09650</name>
</gene>